<sequence>MVGEGGGQKNTGQIPGIVIQWQINTTYTPHSESRR</sequence>
<evidence type="ECO:0000313" key="3">
    <source>
        <dbReference type="Proteomes" id="UP000002736"/>
    </source>
</evidence>
<reference evidence="2 3" key="1">
    <citation type="submission" date="2009-07" db="EMBL/GenBank/DDBJ databases">
        <title>Complete sequence of Pectobacterium carotovorum subsp. carotovorum PC1.</title>
        <authorList>
            <consortium name="US DOE Joint Genome Institute"/>
            <person name="Lucas S."/>
            <person name="Copeland A."/>
            <person name="Lapidus A."/>
            <person name="Glavina del Rio T."/>
            <person name="Tice H."/>
            <person name="Bruce D."/>
            <person name="Goodwin L."/>
            <person name="Pitluck S."/>
            <person name="Munk A.C."/>
            <person name="Brettin T."/>
            <person name="Detter J.C."/>
            <person name="Han C."/>
            <person name="Tapia R."/>
            <person name="Larimer F."/>
            <person name="Land M."/>
            <person name="Hauser L."/>
            <person name="Kyrpides N."/>
            <person name="Mikhailova N."/>
            <person name="Balakrishnan V."/>
            <person name="Glasner J."/>
            <person name="Perna N.T."/>
        </authorList>
    </citation>
    <scope>NUCLEOTIDE SEQUENCE [LARGE SCALE GENOMIC DNA]</scope>
    <source>
        <strain evidence="2 3">PC1</strain>
    </source>
</reference>
<name>C6DE21_PECCP</name>
<dbReference type="KEGG" id="pct:PC1_3441"/>
<organism evidence="2 3">
    <name type="scientific">Pectobacterium carotovorum subsp. carotovorum (strain PC1)</name>
    <dbReference type="NCBI Taxonomy" id="561230"/>
    <lineage>
        <taxon>Bacteria</taxon>
        <taxon>Pseudomonadati</taxon>
        <taxon>Pseudomonadota</taxon>
        <taxon>Gammaproteobacteria</taxon>
        <taxon>Enterobacterales</taxon>
        <taxon>Pectobacteriaceae</taxon>
        <taxon>Pectobacterium</taxon>
    </lineage>
</organism>
<dbReference type="EMBL" id="CP001657">
    <property type="protein sequence ID" value="ACT14457.1"/>
    <property type="molecule type" value="Genomic_DNA"/>
</dbReference>
<feature type="region of interest" description="Disordered" evidence="1">
    <location>
        <begin position="1"/>
        <end position="35"/>
    </location>
</feature>
<dbReference type="HOGENOM" id="CLU_3366400_0_0_6"/>
<proteinExistence type="predicted"/>
<dbReference type="AlphaFoldDB" id="C6DE21"/>
<feature type="compositionally biased region" description="Polar residues" evidence="1">
    <location>
        <begin position="21"/>
        <end position="35"/>
    </location>
</feature>
<evidence type="ECO:0000313" key="2">
    <source>
        <dbReference type="EMBL" id="ACT14457.1"/>
    </source>
</evidence>
<protein>
    <submittedName>
        <fullName evidence="2">Uncharacterized protein</fullName>
    </submittedName>
</protein>
<evidence type="ECO:0000256" key="1">
    <source>
        <dbReference type="SAM" id="MobiDB-lite"/>
    </source>
</evidence>
<gene>
    <name evidence="2" type="ordered locus">PC1_3441</name>
</gene>
<dbReference type="Proteomes" id="UP000002736">
    <property type="component" value="Chromosome"/>
</dbReference>
<accession>C6DE21</accession>